<gene>
    <name evidence="3" type="ORF">Acr_00g0000620</name>
    <name evidence="4" type="ORF">Acr_05g0000970</name>
</gene>
<dbReference type="AlphaFoldDB" id="A0A7J0EJ16"/>
<feature type="region of interest" description="Disordered" evidence="1">
    <location>
        <begin position="92"/>
        <end position="127"/>
    </location>
</feature>
<name>A0A7J0EJ16_9ERIC</name>
<feature type="transmembrane region" description="Helical" evidence="2">
    <location>
        <begin position="240"/>
        <end position="265"/>
    </location>
</feature>
<evidence type="ECO:0000256" key="2">
    <source>
        <dbReference type="SAM" id="Phobius"/>
    </source>
</evidence>
<keyword evidence="2" id="KW-0812">Transmembrane</keyword>
<evidence type="ECO:0000256" key="1">
    <source>
        <dbReference type="SAM" id="MobiDB-lite"/>
    </source>
</evidence>
<accession>A0A7J0EJ16</accession>
<dbReference type="EMBL" id="BJWL01000037">
    <property type="protein sequence ID" value="GFS28229.1"/>
    <property type="molecule type" value="Genomic_DNA"/>
</dbReference>
<protein>
    <submittedName>
        <fullName evidence="4">Uncharacterized protein</fullName>
    </submittedName>
</protein>
<keyword evidence="5" id="KW-1185">Reference proteome</keyword>
<evidence type="ECO:0000313" key="4">
    <source>
        <dbReference type="EMBL" id="GFY86458.1"/>
    </source>
</evidence>
<dbReference type="Proteomes" id="UP000585474">
    <property type="component" value="Unassembled WGS sequence"/>
</dbReference>
<dbReference type="EMBL" id="BJWL01000005">
    <property type="protein sequence ID" value="GFY86458.1"/>
    <property type="molecule type" value="Genomic_DNA"/>
</dbReference>
<keyword evidence="2" id="KW-0472">Membrane</keyword>
<proteinExistence type="predicted"/>
<evidence type="ECO:0000313" key="3">
    <source>
        <dbReference type="EMBL" id="GFS28229.1"/>
    </source>
</evidence>
<organism evidence="4 5">
    <name type="scientific">Actinidia rufa</name>
    <dbReference type="NCBI Taxonomy" id="165716"/>
    <lineage>
        <taxon>Eukaryota</taxon>
        <taxon>Viridiplantae</taxon>
        <taxon>Streptophyta</taxon>
        <taxon>Embryophyta</taxon>
        <taxon>Tracheophyta</taxon>
        <taxon>Spermatophyta</taxon>
        <taxon>Magnoliopsida</taxon>
        <taxon>eudicotyledons</taxon>
        <taxon>Gunneridae</taxon>
        <taxon>Pentapetalae</taxon>
        <taxon>asterids</taxon>
        <taxon>Ericales</taxon>
        <taxon>Actinidiaceae</taxon>
        <taxon>Actinidia</taxon>
    </lineage>
</organism>
<sequence>MRETNGSHSRGSRRAVLLDRTIGTDRTLVQEALASGRITIARPGGILYLGYSSSGSFAPYLSSWARKALATFHLASSALISRISPARLSVAQDVDAPPGRPATGPTQLTGDSRFISSPDMETKTTSGPPLREIEILTSPYIGGVNSVTLMWVRLSQKGWDRVTCYTGDVRVNRVRDTLPGIRAYGVESIYALITWFTLYVWTFPFDPLGLGKHFFTEKEFFPDLPDPEAIAAQKHRSRTLLAAVLGATSVAVLIIASPSLASSFIDVVDSKNFLDTRIYGSFTSESYTKN</sequence>
<keyword evidence="2" id="KW-1133">Transmembrane helix</keyword>
<comment type="caution">
    <text evidence="4">The sequence shown here is derived from an EMBL/GenBank/DDBJ whole genome shotgun (WGS) entry which is preliminary data.</text>
</comment>
<evidence type="ECO:0000313" key="5">
    <source>
        <dbReference type="Proteomes" id="UP000585474"/>
    </source>
</evidence>
<reference evidence="4 5" key="1">
    <citation type="submission" date="2019-07" db="EMBL/GenBank/DDBJ databases">
        <title>De Novo Assembly of kiwifruit Actinidia rufa.</title>
        <authorList>
            <person name="Sugita-Konishi S."/>
            <person name="Sato K."/>
            <person name="Mori E."/>
            <person name="Abe Y."/>
            <person name="Kisaki G."/>
            <person name="Hamano K."/>
            <person name="Suezawa K."/>
            <person name="Otani M."/>
            <person name="Fukuda T."/>
            <person name="Manabe T."/>
            <person name="Gomi K."/>
            <person name="Tabuchi M."/>
            <person name="Akimitsu K."/>
            <person name="Kataoka I."/>
        </authorList>
    </citation>
    <scope>NUCLEOTIDE SEQUENCE [LARGE SCALE GENOMIC DNA]</scope>
    <source>
        <strain evidence="5">cv. Fuchu</strain>
        <strain evidence="4">Fuchu</strain>
    </source>
</reference>